<reference evidence="1 2" key="1">
    <citation type="submission" date="2016-10" db="EMBL/GenBank/DDBJ databases">
        <title>Comparative genomics of Bacillus thuringiensis reveals a path to pathogens against multiple invertebrate hosts.</title>
        <authorList>
            <person name="Zheng J."/>
            <person name="Gao Q."/>
            <person name="Liu H."/>
            <person name="Peng D."/>
            <person name="Ruan L."/>
            <person name="Sun M."/>
        </authorList>
    </citation>
    <scope>NUCLEOTIDE SEQUENCE [LARGE SCALE GENOMIC DNA]</scope>
    <source>
        <strain evidence="1">BGSC 4AU1</strain>
    </source>
</reference>
<organism evidence="1 2">
    <name type="scientific">Bacillus thuringiensis subsp. higo</name>
    <dbReference type="NCBI Taxonomy" id="132266"/>
    <lineage>
        <taxon>Bacteria</taxon>
        <taxon>Bacillati</taxon>
        <taxon>Bacillota</taxon>
        <taxon>Bacilli</taxon>
        <taxon>Bacillales</taxon>
        <taxon>Bacillaceae</taxon>
        <taxon>Bacillus</taxon>
        <taxon>Bacillus cereus group</taxon>
    </lineage>
</organism>
<comment type="caution">
    <text evidence="1">The sequence shown here is derived from an EMBL/GenBank/DDBJ whole genome shotgun (WGS) entry which is preliminary data.</text>
</comment>
<evidence type="ECO:0000313" key="1">
    <source>
        <dbReference type="EMBL" id="OUB58572.1"/>
    </source>
</evidence>
<evidence type="ECO:0000313" key="2">
    <source>
        <dbReference type="Proteomes" id="UP000194816"/>
    </source>
</evidence>
<protein>
    <submittedName>
        <fullName evidence="1">Uncharacterized protein</fullName>
    </submittedName>
</protein>
<accession>A0A9X6M0B7</accession>
<dbReference type="AlphaFoldDB" id="A0A9X6M0B7"/>
<name>A0A9X6M0B7_BACUH</name>
<dbReference type="RefSeq" id="WP_088114338.1">
    <property type="nucleotide sequence ID" value="NZ_MOOK01000050.1"/>
</dbReference>
<sequence length="156" mass="17877">MTEAVFFNYPNAINILCTCLQNDLIDPATIKPLVAQVNCNLKELSHAEIILLKNHGYFEIAKKDMMSGLYRNESFSFGKINGNSVKLAYFVKYCLTTDQEGERFTVLLNNTLKSLINLSVFDELKEVLIQKPQILQFIKDVLKKEGQELCNFFNEL</sequence>
<gene>
    <name evidence="1" type="ORF">BK716_04930</name>
</gene>
<proteinExistence type="predicted"/>
<dbReference type="EMBL" id="MOOK01000050">
    <property type="protein sequence ID" value="OUB58572.1"/>
    <property type="molecule type" value="Genomic_DNA"/>
</dbReference>
<dbReference type="Proteomes" id="UP000194816">
    <property type="component" value="Unassembled WGS sequence"/>
</dbReference>